<evidence type="ECO:0000259" key="2">
    <source>
        <dbReference type="Pfam" id="PF15247"/>
    </source>
</evidence>
<reference evidence="3" key="1">
    <citation type="submission" date="2021-06" db="EMBL/GenBank/DDBJ databases">
        <authorList>
            <person name="Hodson N. C."/>
            <person name="Mongue J. A."/>
            <person name="Jaron S. K."/>
        </authorList>
    </citation>
    <scope>NUCLEOTIDE SEQUENCE</scope>
</reference>
<feature type="region of interest" description="Disordered" evidence="1">
    <location>
        <begin position="47"/>
        <end position="96"/>
    </location>
</feature>
<name>A0A8J2PLM2_9HEXA</name>
<dbReference type="GO" id="GO:0071204">
    <property type="term" value="C:histone pre-mRNA 3'end processing complex"/>
    <property type="evidence" value="ECO:0007669"/>
    <property type="project" value="TreeGrafter"/>
</dbReference>
<dbReference type="OrthoDB" id="265795at2759"/>
<evidence type="ECO:0000313" key="3">
    <source>
        <dbReference type="EMBL" id="CAG7819325.1"/>
    </source>
</evidence>
<dbReference type="PANTHER" id="PTHR17408">
    <property type="entry name" value="HISTONE RNA HAIRPIN-BINDING PROTEIN"/>
    <property type="match status" value="1"/>
</dbReference>
<dbReference type="Proteomes" id="UP000708208">
    <property type="component" value="Unassembled WGS sequence"/>
</dbReference>
<proteinExistence type="predicted"/>
<evidence type="ECO:0000256" key="1">
    <source>
        <dbReference type="SAM" id="MobiDB-lite"/>
    </source>
</evidence>
<dbReference type="InterPro" id="IPR029344">
    <property type="entry name" value="SLBP_RNA_bind"/>
</dbReference>
<dbReference type="Pfam" id="PF15247">
    <property type="entry name" value="SLBP_RNA_bind"/>
    <property type="match status" value="1"/>
</dbReference>
<dbReference type="EMBL" id="CAJVCH010446747">
    <property type="protein sequence ID" value="CAG7819325.1"/>
    <property type="molecule type" value="Genomic_DNA"/>
</dbReference>
<comment type="caution">
    <text evidence="3">The sequence shown here is derived from an EMBL/GenBank/DDBJ whole genome shotgun (WGS) entry which is preliminary data.</text>
</comment>
<feature type="compositionally biased region" description="Polar residues" evidence="1">
    <location>
        <begin position="75"/>
        <end position="87"/>
    </location>
</feature>
<accession>A0A8J2PLM2</accession>
<gene>
    <name evidence="3" type="ORF">AFUS01_LOCUS29783</name>
</gene>
<dbReference type="AlphaFoldDB" id="A0A8J2PLM2"/>
<dbReference type="GO" id="GO:0003729">
    <property type="term" value="F:mRNA binding"/>
    <property type="evidence" value="ECO:0007669"/>
    <property type="project" value="InterPro"/>
</dbReference>
<dbReference type="GO" id="GO:0071207">
    <property type="term" value="F:histone pre-mRNA stem-loop binding"/>
    <property type="evidence" value="ECO:0007669"/>
    <property type="project" value="TreeGrafter"/>
</dbReference>
<dbReference type="GO" id="GO:0006398">
    <property type="term" value="P:mRNA 3'-end processing by stem-loop binding and cleavage"/>
    <property type="evidence" value="ECO:0007669"/>
    <property type="project" value="TreeGrafter"/>
</dbReference>
<organism evidence="3 4">
    <name type="scientific">Allacma fusca</name>
    <dbReference type="NCBI Taxonomy" id="39272"/>
    <lineage>
        <taxon>Eukaryota</taxon>
        <taxon>Metazoa</taxon>
        <taxon>Ecdysozoa</taxon>
        <taxon>Arthropoda</taxon>
        <taxon>Hexapoda</taxon>
        <taxon>Collembola</taxon>
        <taxon>Symphypleona</taxon>
        <taxon>Sminthuridae</taxon>
        <taxon>Allacma</taxon>
    </lineage>
</organism>
<dbReference type="InterPro" id="IPR026502">
    <property type="entry name" value="SLBP1/SLBP2"/>
</dbReference>
<sequence>MSSIPPRSSPSSEASKAVRDLEDLTSHLLPLSISLAVSSSSLASNTYNGDETDLFIPPGPSRANGYNIPKYPSQFRESNNYRDSQISPGHHSGQIETDPVVLARRQKQIDYGKNTQEYANYLKAIPM</sequence>
<protein>
    <recommendedName>
        <fullName evidence="2">Histone RNA hairpin-binding protein RNA-binding domain-containing protein</fullName>
    </recommendedName>
</protein>
<dbReference type="GO" id="GO:0005737">
    <property type="term" value="C:cytoplasm"/>
    <property type="evidence" value="ECO:0007669"/>
    <property type="project" value="TreeGrafter"/>
</dbReference>
<evidence type="ECO:0000313" key="4">
    <source>
        <dbReference type="Proteomes" id="UP000708208"/>
    </source>
</evidence>
<dbReference type="PANTHER" id="PTHR17408:SF0">
    <property type="entry name" value="HISTONE RNA HAIRPIN-BINDING PROTEIN"/>
    <property type="match status" value="1"/>
</dbReference>
<dbReference type="GO" id="GO:0051028">
    <property type="term" value="P:mRNA transport"/>
    <property type="evidence" value="ECO:0007669"/>
    <property type="project" value="TreeGrafter"/>
</dbReference>
<feature type="domain" description="Histone RNA hairpin-binding protein RNA-binding" evidence="2">
    <location>
        <begin position="97"/>
        <end position="126"/>
    </location>
</feature>
<keyword evidence="4" id="KW-1185">Reference proteome</keyword>